<dbReference type="PROSITE" id="PS51257">
    <property type="entry name" value="PROKAR_LIPOPROTEIN"/>
    <property type="match status" value="1"/>
</dbReference>
<dbReference type="AlphaFoldDB" id="A0AA37SS92"/>
<evidence type="ECO:0000259" key="2">
    <source>
        <dbReference type="Pfam" id="PF14240"/>
    </source>
</evidence>
<sequence>MKNSIIILLAFVVIVFASCKTKGHVHHSEIDKDTDFTKSYTLVDEQYGTKTKVSIKGESRIMETNALPNHETGSFPNSHNPNTISAQKQRYTFPTKPVYTGTPKMAKEPGVALNGVKFDPGTAERAECESGEVYRIEAIQDFADLGLDFNNAHVQPTGAYHYHGVSTNLVDKFDQGGDLIHVGYALDGFRIMYSKSGAYTPGYKLSTELRQGSNCTYKNPQNSMDMDLTGTKPDGTFTSDWVYDSSIGNLDECNGIEVDGEYVYLITESYPFVSRCLMGEFEEVKRGPGPGGQRPGGQGGPPRRPGGRG</sequence>
<reference evidence="3" key="2">
    <citation type="submission" date="2023-01" db="EMBL/GenBank/DDBJ databases">
        <title>Draft genome sequence of Portibacter lacus strain NBRC 108769.</title>
        <authorList>
            <person name="Sun Q."/>
            <person name="Mori K."/>
        </authorList>
    </citation>
    <scope>NUCLEOTIDE SEQUENCE</scope>
    <source>
        <strain evidence="3">NBRC 108769</strain>
    </source>
</reference>
<dbReference type="RefSeq" id="WP_235294178.1">
    <property type="nucleotide sequence ID" value="NZ_BSOH01000021.1"/>
</dbReference>
<feature type="domain" description="YHYH" evidence="2">
    <location>
        <begin position="91"/>
        <end position="279"/>
    </location>
</feature>
<gene>
    <name evidence="3" type="ORF">GCM10007940_33150</name>
</gene>
<name>A0AA37SS92_9BACT</name>
<dbReference type="EMBL" id="BSOH01000021">
    <property type="protein sequence ID" value="GLR18699.1"/>
    <property type="molecule type" value="Genomic_DNA"/>
</dbReference>
<evidence type="ECO:0000256" key="1">
    <source>
        <dbReference type="SAM" id="MobiDB-lite"/>
    </source>
</evidence>
<dbReference type="Proteomes" id="UP001156666">
    <property type="component" value="Unassembled WGS sequence"/>
</dbReference>
<organism evidence="3 4">
    <name type="scientific">Portibacter lacus</name>
    <dbReference type="NCBI Taxonomy" id="1099794"/>
    <lineage>
        <taxon>Bacteria</taxon>
        <taxon>Pseudomonadati</taxon>
        <taxon>Bacteroidota</taxon>
        <taxon>Saprospiria</taxon>
        <taxon>Saprospirales</taxon>
        <taxon>Haliscomenobacteraceae</taxon>
        <taxon>Portibacter</taxon>
    </lineage>
</organism>
<keyword evidence="4" id="KW-1185">Reference proteome</keyword>
<feature type="compositionally biased region" description="Gly residues" evidence="1">
    <location>
        <begin position="288"/>
        <end position="300"/>
    </location>
</feature>
<accession>A0AA37SS92</accession>
<protein>
    <recommendedName>
        <fullName evidence="2">YHYH domain-containing protein</fullName>
    </recommendedName>
</protein>
<evidence type="ECO:0000313" key="3">
    <source>
        <dbReference type="EMBL" id="GLR18699.1"/>
    </source>
</evidence>
<reference evidence="3" key="1">
    <citation type="journal article" date="2014" name="Int. J. Syst. Evol. Microbiol.">
        <title>Complete genome sequence of Corynebacterium casei LMG S-19264T (=DSM 44701T), isolated from a smear-ripened cheese.</title>
        <authorList>
            <consortium name="US DOE Joint Genome Institute (JGI-PGF)"/>
            <person name="Walter F."/>
            <person name="Albersmeier A."/>
            <person name="Kalinowski J."/>
            <person name="Ruckert C."/>
        </authorList>
    </citation>
    <scope>NUCLEOTIDE SEQUENCE</scope>
    <source>
        <strain evidence="3">NBRC 108769</strain>
    </source>
</reference>
<proteinExistence type="predicted"/>
<comment type="caution">
    <text evidence="3">The sequence shown here is derived from an EMBL/GenBank/DDBJ whole genome shotgun (WGS) entry which is preliminary data.</text>
</comment>
<dbReference type="InterPro" id="IPR025924">
    <property type="entry name" value="YHYH_dom"/>
</dbReference>
<dbReference type="Pfam" id="PF14240">
    <property type="entry name" value="YHYH"/>
    <property type="match status" value="1"/>
</dbReference>
<evidence type="ECO:0000313" key="4">
    <source>
        <dbReference type="Proteomes" id="UP001156666"/>
    </source>
</evidence>
<feature type="region of interest" description="Disordered" evidence="1">
    <location>
        <begin position="283"/>
        <end position="309"/>
    </location>
</feature>